<feature type="domain" description="DDH" evidence="1">
    <location>
        <begin position="14"/>
        <end position="157"/>
    </location>
</feature>
<sequence length="320" mass="35521">MFKNFISKILQHQKVAVFSHVRPDGDCLGSQVALCLWLQKNGVETSAFNEDSIPENMGWLLDFFPISKPMEAELSNFDAFVVVDGNALHRFGETAEKISELGKPVYMIDHHPDPDDIFEEFVSEVEASSTCELVYRLYAEHDPKQIDEHAAKAMYLGLVTDTGSFQFDSVKPGTLHAAADLLDRGGFTPNQITEKIYSSRPLRQLKLLSLALDTIELHAGGKISTITITRDMFEQTGTSNEDTEGFVQYPLSVEGVKACVLFREDGDRIKLSLRSQSDIDVNKWARKFNGGGHKKAAGAWHSGPLQTAVDEVINAGKEQL</sequence>
<dbReference type="Proteomes" id="UP001139125">
    <property type="component" value="Unassembled WGS sequence"/>
</dbReference>
<dbReference type="InterPro" id="IPR051319">
    <property type="entry name" value="Oligoribo/pAp-PDE_c-di-AMP_PDE"/>
</dbReference>
<proteinExistence type="predicted"/>
<dbReference type="InterPro" id="IPR003156">
    <property type="entry name" value="DHHA1_dom"/>
</dbReference>
<dbReference type="Gene3D" id="3.90.1640.10">
    <property type="entry name" value="inorganic pyrophosphatase (n-terminal core)"/>
    <property type="match status" value="1"/>
</dbReference>
<feature type="domain" description="DHHA1" evidence="2">
    <location>
        <begin position="235"/>
        <end position="314"/>
    </location>
</feature>
<comment type="caution">
    <text evidence="3">The sequence shown here is derived from an EMBL/GenBank/DDBJ whole genome shotgun (WGS) entry which is preliminary data.</text>
</comment>
<dbReference type="InterPro" id="IPR001667">
    <property type="entry name" value="DDH_dom"/>
</dbReference>
<dbReference type="GO" id="GO:0003676">
    <property type="term" value="F:nucleic acid binding"/>
    <property type="evidence" value="ECO:0007669"/>
    <property type="project" value="InterPro"/>
</dbReference>
<dbReference type="InterPro" id="IPR038763">
    <property type="entry name" value="DHH_sf"/>
</dbReference>
<dbReference type="RefSeq" id="WP_255133794.1">
    <property type="nucleotide sequence ID" value="NZ_JANDBC010000001.1"/>
</dbReference>
<dbReference type="SUPFAM" id="SSF64182">
    <property type="entry name" value="DHH phosphoesterases"/>
    <property type="match status" value="1"/>
</dbReference>
<dbReference type="Pfam" id="PF02272">
    <property type="entry name" value="DHHA1"/>
    <property type="match status" value="1"/>
</dbReference>
<keyword evidence="4" id="KW-1185">Reference proteome</keyword>
<protein>
    <submittedName>
        <fullName evidence="3">Bifunctional oligoribonuclease/PAP phosphatase NrnA</fullName>
    </submittedName>
</protein>
<organism evidence="3 4">
    <name type="scientific">Gracilimonas sediminicola</name>
    <dbReference type="NCBI Taxonomy" id="2952158"/>
    <lineage>
        <taxon>Bacteria</taxon>
        <taxon>Pseudomonadati</taxon>
        <taxon>Balneolota</taxon>
        <taxon>Balneolia</taxon>
        <taxon>Balneolales</taxon>
        <taxon>Balneolaceae</taxon>
        <taxon>Gracilimonas</taxon>
    </lineage>
</organism>
<dbReference type="AlphaFoldDB" id="A0A9X2RD22"/>
<evidence type="ECO:0000313" key="3">
    <source>
        <dbReference type="EMBL" id="MCP9291130.1"/>
    </source>
</evidence>
<evidence type="ECO:0000313" key="4">
    <source>
        <dbReference type="Proteomes" id="UP001139125"/>
    </source>
</evidence>
<accession>A0A9X2RD22</accession>
<evidence type="ECO:0000259" key="2">
    <source>
        <dbReference type="Pfam" id="PF02272"/>
    </source>
</evidence>
<name>A0A9X2RD22_9BACT</name>
<dbReference type="PANTHER" id="PTHR47618:SF1">
    <property type="entry name" value="BIFUNCTIONAL OLIGORIBONUCLEASE AND PAP PHOSPHATASE NRNA"/>
    <property type="match status" value="1"/>
</dbReference>
<dbReference type="PANTHER" id="PTHR47618">
    <property type="entry name" value="BIFUNCTIONAL OLIGORIBONUCLEASE AND PAP PHOSPHATASE NRNA"/>
    <property type="match status" value="1"/>
</dbReference>
<dbReference type="Pfam" id="PF01368">
    <property type="entry name" value="DHH"/>
    <property type="match status" value="1"/>
</dbReference>
<gene>
    <name evidence="3" type="ORF">NM125_06005</name>
</gene>
<dbReference type="EMBL" id="JANDBC010000001">
    <property type="protein sequence ID" value="MCP9291130.1"/>
    <property type="molecule type" value="Genomic_DNA"/>
</dbReference>
<evidence type="ECO:0000259" key="1">
    <source>
        <dbReference type="Pfam" id="PF01368"/>
    </source>
</evidence>
<reference evidence="3" key="1">
    <citation type="submission" date="2022-06" db="EMBL/GenBank/DDBJ databases">
        <title>Gracilimonas sp. CAU 1638 isolated from sea sediment.</title>
        <authorList>
            <person name="Kim W."/>
        </authorList>
    </citation>
    <scope>NUCLEOTIDE SEQUENCE</scope>
    <source>
        <strain evidence="3">CAU 1638</strain>
    </source>
</reference>
<dbReference type="Gene3D" id="3.10.310.30">
    <property type="match status" value="1"/>
</dbReference>